<gene>
    <name evidence="2" type="ORF">ENR64_18495</name>
</gene>
<feature type="compositionally biased region" description="Polar residues" evidence="1">
    <location>
        <begin position="1"/>
        <end position="10"/>
    </location>
</feature>
<protein>
    <submittedName>
        <fullName evidence="2">DUF928 domain-containing protein</fullName>
    </submittedName>
</protein>
<evidence type="ECO:0000256" key="1">
    <source>
        <dbReference type="SAM" id="MobiDB-lite"/>
    </source>
</evidence>
<proteinExistence type="predicted"/>
<organism evidence="2">
    <name type="scientific">Oscillatoriales cyanobacterium SpSt-418</name>
    <dbReference type="NCBI Taxonomy" id="2282169"/>
    <lineage>
        <taxon>Bacteria</taxon>
        <taxon>Bacillati</taxon>
        <taxon>Cyanobacteriota</taxon>
        <taxon>Cyanophyceae</taxon>
        <taxon>Oscillatoriophycideae</taxon>
        <taxon>Oscillatoriales</taxon>
    </lineage>
</organism>
<accession>A0A7C3KG76</accession>
<dbReference type="InterPro" id="IPR010328">
    <property type="entry name" value="DUF928"/>
</dbReference>
<name>A0A7C3KG76_9CYAN</name>
<comment type="caution">
    <text evidence="2">The sequence shown here is derived from an EMBL/GenBank/DDBJ whole genome shotgun (WGS) entry which is preliminary data.</text>
</comment>
<feature type="region of interest" description="Disordered" evidence="1">
    <location>
        <begin position="1"/>
        <end position="37"/>
    </location>
</feature>
<evidence type="ECO:0000313" key="2">
    <source>
        <dbReference type="EMBL" id="HFM99703.1"/>
    </source>
</evidence>
<dbReference type="AlphaFoldDB" id="A0A7C3KG76"/>
<dbReference type="Pfam" id="PF06051">
    <property type="entry name" value="DUF928"/>
    <property type="match status" value="1"/>
</dbReference>
<dbReference type="EMBL" id="DSRU01000268">
    <property type="protein sequence ID" value="HFM99703.1"/>
    <property type="molecule type" value="Genomic_DNA"/>
</dbReference>
<sequence length="220" mass="24366">MPHSNPSSMIPNGFYKPPRPPRKVGAPGQRTDGGGRTECSNGMTALVPIYEPKTSGLVYGVTTIERPTFWFYLPAATAATGIFQLQDANKKMVYDTQISLPKTAGIFRLTLPDSAPPLEIGKPYRWYFKIVCTGGVDFVDGWIQREAVDRDLQRQLEQASAMERSRLYANHGIWFEALTTAADSRLTDPNSQEWAALLKAIDLEELAAKPIVDCCEAIAR</sequence>
<reference evidence="2" key="1">
    <citation type="journal article" date="2020" name="mSystems">
        <title>Genome- and Community-Level Interaction Insights into Carbon Utilization and Element Cycling Functions of Hydrothermarchaeota in Hydrothermal Sediment.</title>
        <authorList>
            <person name="Zhou Z."/>
            <person name="Liu Y."/>
            <person name="Xu W."/>
            <person name="Pan J."/>
            <person name="Luo Z.H."/>
            <person name="Li M."/>
        </authorList>
    </citation>
    <scope>NUCLEOTIDE SEQUENCE [LARGE SCALE GENOMIC DNA]</scope>
    <source>
        <strain evidence="2">SpSt-418</strain>
    </source>
</reference>